<evidence type="ECO:0000256" key="3">
    <source>
        <dbReference type="ARBA" id="ARBA00023125"/>
    </source>
</evidence>
<dbReference type="EMBL" id="JARYZI010000001">
    <property type="protein sequence ID" value="MDH8676733.1"/>
    <property type="molecule type" value="Genomic_DNA"/>
</dbReference>
<feature type="domain" description="Type I restriction modification DNA specificity" evidence="4">
    <location>
        <begin position="12"/>
        <end position="192"/>
    </location>
</feature>
<name>A0ABT6N8K1_9FIRM</name>
<dbReference type="GO" id="GO:0016787">
    <property type="term" value="F:hydrolase activity"/>
    <property type="evidence" value="ECO:0007669"/>
    <property type="project" value="UniProtKB-KW"/>
</dbReference>
<dbReference type="Gene3D" id="1.10.287.1120">
    <property type="entry name" value="Bipartite methylase S protein"/>
    <property type="match status" value="1"/>
</dbReference>
<dbReference type="GO" id="GO:0004519">
    <property type="term" value="F:endonuclease activity"/>
    <property type="evidence" value="ECO:0007669"/>
    <property type="project" value="UniProtKB-KW"/>
</dbReference>
<protein>
    <submittedName>
        <fullName evidence="5">Restriction endonuclease subunit S</fullName>
        <ecNumber evidence="5">3.1.21.-</ecNumber>
    </submittedName>
</protein>
<dbReference type="Proteomes" id="UP001158045">
    <property type="component" value="Unassembled WGS sequence"/>
</dbReference>
<reference evidence="5 6" key="1">
    <citation type="submission" date="2023-04" db="EMBL/GenBank/DDBJ databases">
        <title>Fusibacter bizertensis strain WBS, isolated from littoral bottom sediments of the Arctic seas - biochemical and genomic analysis.</title>
        <authorList>
            <person name="Brioukhanov A.L."/>
        </authorList>
    </citation>
    <scope>NUCLEOTIDE SEQUENCE [LARGE SCALE GENOMIC DNA]</scope>
    <source>
        <strain evidence="5 6">WBS</strain>
    </source>
</reference>
<evidence type="ECO:0000256" key="2">
    <source>
        <dbReference type="ARBA" id="ARBA00022747"/>
    </source>
</evidence>
<keyword evidence="2" id="KW-0680">Restriction system</keyword>
<keyword evidence="5" id="KW-0540">Nuclease</keyword>
<dbReference type="InterPro" id="IPR052021">
    <property type="entry name" value="Type-I_RS_S_subunit"/>
</dbReference>
<dbReference type="Gene3D" id="3.90.220.20">
    <property type="entry name" value="DNA methylase specificity domains"/>
    <property type="match status" value="2"/>
</dbReference>
<comment type="similarity">
    <text evidence="1">Belongs to the type-I restriction system S methylase family.</text>
</comment>
<dbReference type="RefSeq" id="WP_281092531.1">
    <property type="nucleotide sequence ID" value="NZ_JARYZI010000001.1"/>
</dbReference>
<keyword evidence="6" id="KW-1185">Reference proteome</keyword>
<dbReference type="PANTHER" id="PTHR30408:SF12">
    <property type="entry name" value="TYPE I RESTRICTION ENZYME MJAVIII SPECIFICITY SUBUNIT"/>
    <property type="match status" value="1"/>
</dbReference>
<sequence length="421" mass="47956">MKYKESIVGFIPDEWDEIEINELIKMGIIEGVLDGNHGAIHPTSADYVDKGIPFIMANNLGSGKVDLENCKFITVDLSKTLMKGFAKTGDVLLTHKGTIGETAIVPEVNPYIVLTPQVTYYRISNCERLDNKYLKYYFDQENYQSMLTRLSAQSTRAYIGITQQKKLSIVIPPLPEQKKIAMILSTVDGHIDEVDGMIEDLKELKKGLMQKLLTEGIGHTEFKDSEVGRIPVEWEVKTLDEVAEFFNGKGHEKNVSEDGHYIIVNSKFISTEGEVIKRSDECLFPLIKGDVTMVMSDVPNGKAIAKTYLIEEDNKYTLNQRICCLRTNDMDSRFLSYITSRNLYFLKFDDGNKQTNLRKSEVLDFKLQVPPFKEQKMIADILDSLQNHIVQYESLLFQTKELKKGLMQHLLTGKKRVTVNE</sequence>
<evidence type="ECO:0000313" key="5">
    <source>
        <dbReference type="EMBL" id="MDH8676733.1"/>
    </source>
</evidence>
<dbReference type="SUPFAM" id="SSF116734">
    <property type="entry name" value="DNA methylase specificity domain"/>
    <property type="match status" value="2"/>
</dbReference>
<feature type="domain" description="Type I restriction modification DNA specificity" evidence="4">
    <location>
        <begin position="231"/>
        <end position="387"/>
    </location>
</feature>
<keyword evidence="3" id="KW-0238">DNA-binding</keyword>
<dbReference type="Pfam" id="PF01420">
    <property type="entry name" value="Methylase_S"/>
    <property type="match status" value="2"/>
</dbReference>
<dbReference type="InterPro" id="IPR000055">
    <property type="entry name" value="Restrct_endonuc_typeI_TRD"/>
</dbReference>
<evidence type="ECO:0000313" key="6">
    <source>
        <dbReference type="Proteomes" id="UP001158045"/>
    </source>
</evidence>
<dbReference type="PANTHER" id="PTHR30408">
    <property type="entry name" value="TYPE-1 RESTRICTION ENZYME ECOKI SPECIFICITY PROTEIN"/>
    <property type="match status" value="1"/>
</dbReference>
<proteinExistence type="inferred from homology"/>
<evidence type="ECO:0000259" key="4">
    <source>
        <dbReference type="Pfam" id="PF01420"/>
    </source>
</evidence>
<dbReference type="EC" id="3.1.21.-" evidence="5"/>
<keyword evidence="5" id="KW-0255">Endonuclease</keyword>
<keyword evidence="5" id="KW-0378">Hydrolase</keyword>
<evidence type="ECO:0000256" key="1">
    <source>
        <dbReference type="ARBA" id="ARBA00010923"/>
    </source>
</evidence>
<gene>
    <name evidence="5" type="ORF">QE109_01170</name>
</gene>
<accession>A0ABT6N8K1</accession>
<comment type="caution">
    <text evidence="5">The sequence shown here is derived from an EMBL/GenBank/DDBJ whole genome shotgun (WGS) entry which is preliminary data.</text>
</comment>
<organism evidence="5 6">
    <name type="scientific">Fusibacter bizertensis</name>
    <dbReference type="NCBI Taxonomy" id="1488331"/>
    <lineage>
        <taxon>Bacteria</taxon>
        <taxon>Bacillati</taxon>
        <taxon>Bacillota</taxon>
        <taxon>Clostridia</taxon>
        <taxon>Eubacteriales</taxon>
        <taxon>Eubacteriales Family XII. Incertae Sedis</taxon>
        <taxon>Fusibacter</taxon>
    </lineage>
</organism>
<dbReference type="InterPro" id="IPR044946">
    <property type="entry name" value="Restrct_endonuc_typeI_TRD_sf"/>
</dbReference>